<accession>A0A0E9UJT0</accession>
<organism evidence="1">
    <name type="scientific">Anguilla anguilla</name>
    <name type="common">European freshwater eel</name>
    <name type="synonym">Muraena anguilla</name>
    <dbReference type="NCBI Taxonomy" id="7936"/>
    <lineage>
        <taxon>Eukaryota</taxon>
        <taxon>Metazoa</taxon>
        <taxon>Chordata</taxon>
        <taxon>Craniata</taxon>
        <taxon>Vertebrata</taxon>
        <taxon>Euteleostomi</taxon>
        <taxon>Actinopterygii</taxon>
        <taxon>Neopterygii</taxon>
        <taxon>Teleostei</taxon>
        <taxon>Anguilliformes</taxon>
        <taxon>Anguillidae</taxon>
        <taxon>Anguilla</taxon>
    </lineage>
</organism>
<protein>
    <submittedName>
        <fullName evidence="1">Uncharacterized protein</fullName>
    </submittedName>
</protein>
<name>A0A0E9UJT0_ANGAN</name>
<reference evidence="1" key="2">
    <citation type="journal article" date="2015" name="Fish Shellfish Immunol.">
        <title>Early steps in the European eel (Anguilla anguilla)-Vibrio vulnificus interaction in the gills: Role of the RtxA13 toxin.</title>
        <authorList>
            <person name="Callol A."/>
            <person name="Pajuelo D."/>
            <person name="Ebbesson L."/>
            <person name="Teles M."/>
            <person name="MacKenzie S."/>
            <person name="Amaro C."/>
        </authorList>
    </citation>
    <scope>NUCLEOTIDE SEQUENCE</scope>
</reference>
<dbReference type="EMBL" id="GBXM01042611">
    <property type="protein sequence ID" value="JAH65966.1"/>
    <property type="molecule type" value="Transcribed_RNA"/>
</dbReference>
<reference evidence="1" key="1">
    <citation type="submission" date="2014-11" db="EMBL/GenBank/DDBJ databases">
        <authorList>
            <person name="Amaro Gonzalez C."/>
        </authorList>
    </citation>
    <scope>NUCLEOTIDE SEQUENCE</scope>
</reference>
<sequence>MPPQPRLIMYM</sequence>
<evidence type="ECO:0000313" key="1">
    <source>
        <dbReference type="EMBL" id="JAH65966.1"/>
    </source>
</evidence>
<proteinExistence type="predicted"/>